<evidence type="ECO:0000313" key="1">
    <source>
        <dbReference type="EMBL" id="KAF8770642.1"/>
    </source>
</evidence>
<reference evidence="1" key="1">
    <citation type="journal article" date="2020" name="bioRxiv">
        <title>Chromosome-level reference genome of the European wasp spider Argiope bruennichi: a resource for studies on range expansion and evolutionary adaptation.</title>
        <authorList>
            <person name="Sheffer M.M."/>
            <person name="Hoppe A."/>
            <person name="Krehenwinkel H."/>
            <person name="Uhl G."/>
            <person name="Kuss A.W."/>
            <person name="Jensen L."/>
            <person name="Jensen C."/>
            <person name="Gillespie R.G."/>
            <person name="Hoff K.J."/>
            <person name="Prost S."/>
        </authorList>
    </citation>
    <scope>NUCLEOTIDE SEQUENCE</scope>
</reference>
<dbReference type="EMBL" id="JABXBU010002228">
    <property type="protein sequence ID" value="KAF8770642.1"/>
    <property type="molecule type" value="Genomic_DNA"/>
</dbReference>
<name>A0A8T0EBY6_ARGBR</name>
<organism evidence="1 2">
    <name type="scientific">Argiope bruennichi</name>
    <name type="common">Wasp spider</name>
    <name type="synonym">Aranea bruennichi</name>
    <dbReference type="NCBI Taxonomy" id="94029"/>
    <lineage>
        <taxon>Eukaryota</taxon>
        <taxon>Metazoa</taxon>
        <taxon>Ecdysozoa</taxon>
        <taxon>Arthropoda</taxon>
        <taxon>Chelicerata</taxon>
        <taxon>Arachnida</taxon>
        <taxon>Araneae</taxon>
        <taxon>Araneomorphae</taxon>
        <taxon>Entelegynae</taxon>
        <taxon>Araneoidea</taxon>
        <taxon>Araneidae</taxon>
        <taxon>Argiope</taxon>
    </lineage>
</organism>
<accession>A0A8T0EBY6</accession>
<keyword evidence="2" id="KW-1185">Reference proteome</keyword>
<dbReference type="AlphaFoldDB" id="A0A8T0EBY6"/>
<dbReference type="PANTHER" id="PTHR47331">
    <property type="entry name" value="PHD-TYPE DOMAIN-CONTAINING PROTEIN"/>
    <property type="match status" value="1"/>
</dbReference>
<comment type="caution">
    <text evidence="1">The sequence shown here is derived from an EMBL/GenBank/DDBJ whole genome shotgun (WGS) entry which is preliminary data.</text>
</comment>
<sequence>MRLHKWCFLLANREFSDLNFDQLSEETVKTLGVLWNSSSGTFCFQVSLPTNEKLPIAVSNKWTSSVSSFTDLEKPKIPRFVLLEHPVRIALHGLGDASEKGFSDVVYVSVQAKNDNKNCHCLCSKSRVAQLKTLSIPRLELSACHLLSKVIHQSPSDKRVTGPLIHKELIGADIWLLNTAQNIEFPSEFKNLFKGEPVACNSKLASLNCFSEENNIICVGGRLQNSSLSFNEKCPIVLPSKNAITL</sequence>
<dbReference type="Proteomes" id="UP000807504">
    <property type="component" value="Unassembled WGS sequence"/>
</dbReference>
<gene>
    <name evidence="1" type="ORF">HNY73_018146</name>
</gene>
<proteinExistence type="predicted"/>
<dbReference type="Pfam" id="PF05380">
    <property type="entry name" value="Peptidase_A17"/>
    <property type="match status" value="1"/>
</dbReference>
<protein>
    <submittedName>
        <fullName evidence="1">Uncharacterized protein</fullName>
    </submittedName>
</protein>
<evidence type="ECO:0000313" key="2">
    <source>
        <dbReference type="Proteomes" id="UP000807504"/>
    </source>
</evidence>
<dbReference type="InterPro" id="IPR008042">
    <property type="entry name" value="Retrotrans_Pao"/>
</dbReference>
<reference evidence="1" key="2">
    <citation type="submission" date="2020-06" db="EMBL/GenBank/DDBJ databases">
        <authorList>
            <person name="Sheffer M."/>
        </authorList>
    </citation>
    <scope>NUCLEOTIDE SEQUENCE</scope>
</reference>